<evidence type="ECO:0000313" key="2">
    <source>
        <dbReference type="EMBL" id="KAK6632094.1"/>
    </source>
</evidence>
<proteinExistence type="predicted"/>
<evidence type="ECO:0000313" key="3">
    <source>
        <dbReference type="Proteomes" id="UP001359485"/>
    </source>
</evidence>
<evidence type="ECO:0000256" key="1">
    <source>
        <dbReference type="SAM" id="MobiDB-lite"/>
    </source>
</evidence>
<dbReference type="EMBL" id="JAWJWF010000005">
    <property type="protein sequence ID" value="KAK6632094.1"/>
    <property type="molecule type" value="Genomic_DNA"/>
</dbReference>
<sequence>MANGVRMKNDGMKKSKREREKKTENRGGEAQRKRKNIEESKDGRWKFVKNLSPPCNDPLERKHMGTTPIGKNTTVANPPSNRHRWIADRVQYQLRGNYIRNDERGIVGRRETKWDLDERRENEENNMRTWKEE</sequence>
<protein>
    <submittedName>
        <fullName evidence="2">Uncharacterized protein</fullName>
    </submittedName>
</protein>
<organism evidence="2 3">
    <name type="scientific">Polyplax serrata</name>
    <name type="common">Common mouse louse</name>
    <dbReference type="NCBI Taxonomy" id="468196"/>
    <lineage>
        <taxon>Eukaryota</taxon>
        <taxon>Metazoa</taxon>
        <taxon>Ecdysozoa</taxon>
        <taxon>Arthropoda</taxon>
        <taxon>Hexapoda</taxon>
        <taxon>Insecta</taxon>
        <taxon>Pterygota</taxon>
        <taxon>Neoptera</taxon>
        <taxon>Paraneoptera</taxon>
        <taxon>Psocodea</taxon>
        <taxon>Troctomorpha</taxon>
        <taxon>Phthiraptera</taxon>
        <taxon>Anoplura</taxon>
        <taxon>Polyplacidae</taxon>
        <taxon>Polyplax</taxon>
    </lineage>
</organism>
<keyword evidence="3" id="KW-1185">Reference proteome</keyword>
<feature type="compositionally biased region" description="Basic and acidic residues" evidence="1">
    <location>
        <begin position="7"/>
        <end position="45"/>
    </location>
</feature>
<reference evidence="2 3" key="1">
    <citation type="submission" date="2023-09" db="EMBL/GenBank/DDBJ databases">
        <title>Genomes of two closely related lineages of the louse Polyplax serrata with different host specificities.</title>
        <authorList>
            <person name="Martinu J."/>
            <person name="Tarabai H."/>
            <person name="Stefka J."/>
            <person name="Hypsa V."/>
        </authorList>
    </citation>
    <scope>NUCLEOTIDE SEQUENCE [LARGE SCALE GENOMIC DNA]</scope>
    <source>
        <strain evidence="2">98ZLc_SE</strain>
    </source>
</reference>
<feature type="region of interest" description="Disordered" evidence="1">
    <location>
        <begin position="1"/>
        <end position="81"/>
    </location>
</feature>
<dbReference type="Proteomes" id="UP001359485">
    <property type="component" value="Unassembled WGS sequence"/>
</dbReference>
<name>A0ABR1AZU8_POLSC</name>
<accession>A0ABR1AZU8</accession>
<gene>
    <name evidence="2" type="ORF">RUM44_007124</name>
</gene>
<feature type="compositionally biased region" description="Polar residues" evidence="1">
    <location>
        <begin position="69"/>
        <end position="80"/>
    </location>
</feature>
<comment type="caution">
    <text evidence="2">The sequence shown here is derived from an EMBL/GenBank/DDBJ whole genome shotgun (WGS) entry which is preliminary data.</text>
</comment>